<dbReference type="OrthoDB" id="8758313at2"/>
<accession>A0A2U2HMC1</accession>
<organism evidence="2 3">
    <name type="scientific">Massilia glaciei</name>
    <dbReference type="NCBI Taxonomy" id="1524097"/>
    <lineage>
        <taxon>Bacteria</taxon>
        <taxon>Pseudomonadati</taxon>
        <taxon>Pseudomonadota</taxon>
        <taxon>Betaproteobacteria</taxon>
        <taxon>Burkholderiales</taxon>
        <taxon>Oxalobacteraceae</taxon>
        <taxon>Telluria group</taxon>
        <taxon>Massilia</taxon>
    </lineage>
</organism>
<keyword evidence="1" id="KW-1133">Transmembrane helix</keyword>
<evidence type="ECO:0000256" key="1">
    <source>
        <dbReference type="SAM" id="Phobius"/>
    </source>
</evidence>
<proteinExistence type="predicted"/>
<keyword evidence="1" id="KW-0472">Membrane</keyword>
<protein>
    <submittedName>
        <fullName evidence="2">Uncharacterized protein</fullName>
    </submittedName>
</protein>
<feature type="transmembrane region" description="Helical" evidence="1">
    <location>
        <begin position="95"/>
        <end position="119"/>
    </location>
</feature>
<dbReference type="AlphaFoldDB" id="A0A2U2HMC1"/>
<keyword evidence="3" id="KW-1185">Reference proteome</keyword>
<evidence type="ECO:0000313" key="2">
    <source>
        <dbReference type="EMBL" id="PWF48668.1"/>
    </source>
</evidence>
<gene>
    <name evidence="2" type="ORF">C7C56_010685</name>
</gene>
<name>A0A2U2HMC1_9BURK</name>
<sequence>MTARQTLVGFMLLLVAVGMVDAHIMESGLREAPLMNMLQWLALSYMLFSWYCSDGNARGYVRSRWLSMAVVFGAFLAIPYYLVRSRAPGKRLMALLRFGGLCALAFGALLLGMVVRMLAEVA</sequence>
<keyword evidence="1" id="KW-0812">Transmembrane</keyword>
<dbReference type="RefSeq" id="WP_106757406.1">
    <property type="nucleotide sequence ID" value="NZ_PXWF02000162.1"/>
</dbReference>
<feature type="transmembrane region" description="Helical" evidence="1">
    <location>
        <begin position="65"/>
        <end position="83"/>
    </location>
</feature>
<dbReference type="Proteomes" id="UP000241421">
    <property type="component" value="Unassembled WGS sequence"/>
</dbReference>
<feature type="transmembrane region" description="Helical" evidence="1">
    <location>
        <begin position="32"/>
        <end position="53"/>
    </location>
</feature>
<reference evidence="2 3" key="1">
    <citation type="submission" date="2018-04" db="EMBL/GenBank/DDBJ databases">
        <title>Massilia violaceinigra sp. nov., a novel purple-pigmented bacterium isolated from Tianshan glacier, Xinjiang, China.</title>
        <authorList>
            <person name="Wang H."/>
        </authorList>
    </citation>
    <scope>NUCLEOTIDE SEQUENCE [LARGE SCALE GENOMIC DNA]</scope>
    <source>
        <strain evidence="2 3">B448-2</strain>
    </source>
</reference>
<comment type="caution">
    <text evidence="2">The sequence shown here is derived from an EMBL/GenBank/DDBJ whole genome shotgun (WGS) entry which is preliminary data.</text>
</comment>
<evidence type="ECO:0000313" key="3">
    <source>
        <dbReference type="Proteomes" id="UP000241421"/>
    </source>
</evidence>
<dbReference type="EMBL" id="PXWF02000162">
    <property type="protein sequence ID" value="PWF48668.1"/>
    <property type="molecule type" value="Genomic_DNA"/>
</dbReference>